<organism evidence="1 2">
    <name type="scientific">Scutellospora calospora</name>
    <dbReference type="NCBI Taxonomy" id="85575"/>
    <lineage>
        <taxon>Eukaryota</taxon>
        <taxon>Fungi</taxon>
        <taxon>Fungi incertae sedis</taxon>
        <taxon>Mucoromycota</taxon>
        <taxon>Glomeromycotina</taxon>
        <taxon>Glomeromycetes</taxon>
        <taxon>Diversisporales</taxon>
        <taxon>Gigasporaceae</taxon>
        <taxon>Scutellospora</taxon>
    </lineage>
</organism>
<keyword evidence="2" id="KW-1185">Reference proteome</keyword>
<comment type="caution">
    <text evidence="1">The sequence shown here is derived from an EMBL/GenBank/DDBJ whole genome shotgun (WGS) entry which is preliminary data.</text>
</comment>
<reference evidence="1" key="1">
    <citation type="submission" date="2021-06" db="EMBL/GenBank/DDBJ databases">
        <authorList>
            <person name="Kallberg Y."/>
            <person name="Tangrot J."/>
            <person name="Rosling A."/>
        </authorList>
    </citation>
    <scope>NUCLEOTIDE SEQUENCE</scope>
    <source>
        <strain evidence="1">AU212A</strain>
    </source>
</reference>
<evidence type="ECO:0000313" key="2">
    <source>
        <dbReference type="Proteomes" id="UP000789860"/>
    </source>
</evidence>
<gene>
    <name evidence="1" type="ORF">SCALOS_LOCUS6663</name>
</gene>
<name>A0ACA9MLA9_9GLOM</name>
<dbReference type="Proteomes" id="UP000789860">
    <property type="component" value="Unassembled WGS sequence"/>
</dbReference>
<evidence type="ECO:0000313" key="1">
    <source>
        <dbReference type="EMBL" id="CAG8593346.1"/>
    </source>
</evidence>
<dbReference type="EMBL" id="CAJVPM010013189">
    <property type="protein sequence ID" value="CAG8593346.1"/>
    <property type="molecule type" value="Genomic_DNA"/>
</dbReference>
<proteinExistence type="predicted"/>
<accession>A0ACA9MLA9</accession>
<sequence length="170" mass="18469">MTTSPEDCESTAISNAIPIKPKPKHGYAASISSISSVLSDQITSVTSIPWAPSSFGSTLLGMTHSNSVAVLDPLAQKTLVKEMAKKTIIDLEVFLNQLYNDSSLGLYHISEHIRKRKGLINLEKDIEVTISDMKDSYAVVKTLPTISSFSSISDLLKNTLEVVETAKSKK</sequence>
<protein>
    <submittedName>
        <fullName evidence="1">4786_t:CDS:1</fullName>
    </submittedName>
</protein>